<sequence length="297" mass="33037">MFPFQRSRLEPCVAPQVHPVQGDDDMARHGKDSNIPSAARLLEDVLRTQAGAFDKSLGALTSDYDPERLHKARVALRRLRSALQGFAPILDKDEARKLSRQARDLFRILGPLREADVAVESFATEADRELLAARALALRGETRDRLQAAGVDAFAARVESGLRDGRLLGKGPPARRLALSGAPLLGALALQEVWTRVLAYGDSIAALQEEPRHDFRKDMKTLRYLTEFFLPVMAGRKPAKFIKRLEKLQEDLGELNDIAVHTRGGSLEGDLQRRADRATKAAETHWAKLRKAGPWWG</sequence>
<dbReference type="Gene3D" id="1.40.20.10">
    <property type="entry name" value="CHAD domain"/>
    <property type="match status" value="1"/>
</dbReference>
<keyword evidence="4" id="KW-1185">Reference proteome</keyword>
<evidence type="ECO:0000259" key="2">
    <source>
        <dbReference type="PROSITE" id="PS51708"/>
    </source>
</evidence>
<dbReference type="Proteomes" id="UP000218023">
    <property type="component" value="Unassembled WGS sequence"/>
</dbReference>
<feature type="domain" description="CHAD" evidence="2">
    <location>
        <begin position="35"/>
        <end position="297"/>
    </location>
</feature>
<reference evidence="3 4" key="1">
    <citation type="submission" date="2017-09" db="EMBL/GenBank/DDBJ databases">
        <title>Paracoccus alkalisoli sp. nov., isolated from saline alkaline soil.</title>
        <authorList>
            <person name="Dong X."/>
            <person name="Zhang G."/>
        </authorList>
    </citation>
    <scope>NUCLEOTIDE SEQUENCE [LARGE SCALE GENOMIC DNA]</scope>
    <source>
        <strain evidence="3 4">WN007</strain>
    </source>
</reference>
<dbReference type="PROSITE" id="PS51708">
    <property type="entry name" value="CHAD"/>
    <property type="match status" value="1"/>
</dbReference>
<dbReference type="InterPro" id="IPR007899">
    <property type="entry name" value="CHAD_dom"/>
</dbReference>
<protein>
    <submittedName>
        <fullName evidence="3">Metal-binding protein</fullName>
    </submittedName>
</protein>
<comment type="caution">
    <text evidence="3">The sequence shown here is derived from an EMBL/GenBank/DDBJ whole genome shotgun (WGS) entry which is preliminary data.</text>
</comment>
<accession>A0A2A2GQ31</accession>
<name>A0A2A2GQ31_9RHOB</name>
<evidence type="ECO:0000313" key="3">
    <source>
        <dbReference type="EMBL" id="PAU98972.1"/>
    </source>
</evidence>
<organism evidence="3 4">
    <name type="scientific">Paracoccus salipaludis</name>
    <dbReference type="NCBI Taxonomy" id="2032623"/>
    <lineage>
        <taxon>Bacteria</taxon>
        <taxon>Pseudomonadati</taxon>
        <taxon>Pseudomonadota</taxon>
        <taxon>Alphaproteobacteria</taxon>
        <taxon>Rhodobacterales</taxon>
        <taxon>Paracoccaceae</taxon>
        <taxon>Paracoccus</taxon>
    </lineage>
</organism>
<dbReference type="EMBL" id="NSJZ01000001">
    <property type="protein sequence ID" value="PAU98972.1"/>
    <property type="molecule type" value="Genomic_DNA"/>
</dbReference>
<dbReference type="SMART" id="SM00880">
    <property type="entry name" value="CHAD"/>
    <property type="match status" value="1"/>
</dbReference>
<dbReference type="PANTHER" id="PTHR39339">
    <property type="entry name" value="SLR1444 PROTEIN"/>
    <property type="match status" value="1"/>
</dbReference>
<dbReference type="InterPro" id="IPR038186">
    <property type="entry name" value="CHAD_dom_sf"/>
</dbReference>
<dbReference type="PANTHER" id="PTHR39339:SF1">
    <property type="entry name" value="CHAD DOMAIN-CONTAINING PROTEIN"/>
    <property type="match status" value="1"/>
</dbReference>
<dbReference type="Pfam" id="PF05235">
    <property type="entry name" value="CHAD"/>
    <property type="match status" value="1"/>
</dbReference>
<dbReference type="OrthoDB" id="9777271at2"/>
<proteinExistence type="predicted"/>
<feature type="region of interest" description="Disordered" evidence="1">
    <location>
        <begin position="13"/>
        <end position="32"/>
    </location>
</feature>
<dbReference type="AlphaFoldDB" id="A0A2A2GQ31"/>
<evidence type="ECO:0000256" key="1">
    <source>
        <dbReference type="SAM" id="MobiDB-lite"/>
    </source>
</evidence>
<gene>
    <name evidence="3" type="ORF">CK240_02270</name>
</gene>
<evidence type="ECO:0000313" key="4">
    <source>
        <dbReference type="Proteomes" id="UP000218023"/>
    </source>
</evidence>